<organism evidence="2">
    <name type="scientific">Pseudomonas phage Cygsa01</name>
    <dbReference type="NCBI Taxonomy" id="3138529"/>
    <lineage>
        <taxon>Viruses</taxon>
    </lineage>
</organism>
<name>A0AAU6W3R1_9VIRU</name>
<accession>A0AAU6W3R1</accession>
<feature type="compositionally biased region" description="Basic and acidic residues" evidence="1">
    <location>
        <begin position="223"/>
        <end position="234"/>
    </location>
</feature>
<proteinExistence type="predicted"/>
<reference evidence="2" key="1">
    <citation type="journal article" date="2024" name="J. Gen. Virol.">
        <title>Novel phages of Pseudomonas syringae unveil numerous potential auxiliary metabolic genes.</title>
        <authorList>
            <person name="Feltin C."/>
            <person name="Garneau J.R."/>
            <person name="Morris C.E."/>
            <person name="Berard A."/>
            <person name="Torres-Barcelo C."/>
        </authorList>
    </citation>
    <scope>NUCLEOTIDE SEQUENCE</scope>
</reference>
<evidence type="ECO:0000313" key="2">
    <source>
        <dbReference type="EMBL" id="XAI71301.1"/>
    </source>
</evidence>
<dbReference type="InterPro" id="IPR021674">
    <property type="entry name" value="Phage_T4_Gp14_neck-protein"/>
</dbReference>
<gene>
    <name evidence="2" type="ORF">Cygsa01_00255</name>
</gene>
<feature type="region of interest" description="Disordered" evidence="1">
    <location>
        <begin position="214"/>
        <end position="234"/>
    </location>
</feature>
<sequence length="234" mass="26807">MTVNAYFNHFNQKSEQGLVESLLIEAVQARGVDVKYIPRERFGDDYFMGEAPISEFKDSYTIEMYIESMENFNGDGDMFAKFGIMFTDKTELYVVASRFVTELKAAGLESPREGDLIYIPFSNSLFEINKSKYDQEYYQTGVNFGYRLICNLFEYSHEKVDTGIADIDSLNIVHERTAVDGNEDDIEVKHTGFFAQDGDAMEKEAWTNFKTFDPENPFGEYDPDAKHERGEGAC</sequence>
<dbReference type="EMBL" id="PP179332">
    <property type="protein sequence ID" value="XAI71301.1"/>
    <property type="molecule type" value="Genomic_DNA"/>
</dbReference>
<protein>
    <submittedName>
        <fullName evidence="2">Neck protein</fullName>
    </submittedName>
</protein>
<evidence type="ECO:0000256" key="1">
    <source>
        <dbReference type="SAM" id="MobiDB-lite"/>
    </source>
</evidence>
<dbReference type="Pfam" id="PF11649">
    <property type="entry name" value="T4_neck-protein"/>
    <property type="match status" value="1"/>
</dbReference>